<comment type="caution">
    <text evidence="2">The sequence shown here is derived from an EMBL/GenBank/DDBJ whole genome shotgun (WGS) entry which is preliminary data.</text>
</comment>
<evidence type="ECO:0000313" key="2">
    <source>
        <dbReference type="EMBL" id="EMZ27316.1"/>
    </source>
</evidence>
<gene>
    <name evidence="2" type="ORF">C823_02440</name>
</gene>
<keyword evidence="3" id="KW-1185">Reference proteome</keyword>
<feature type="repeat" description="TPR" evidence="1">
    <location>
        <begin position="154"/>
        <end position="187"/>
    </location>
</feature>
<reference evidence="2 3" key="1">
    <citation type="journal article" date="2014" name="Genome Announc.">
        <title>Draft genome sequences of the altered schaedler flora, a defined bacterial community from gnotobiotic mice.</title>
        <authorList>
            <person name="Wannemuehler M.J."/>
            <person name="Overstreet A.M."/>
            <person name="Ward D.V."/>
            <person name="Phillips G.J."/>
        </authorList>
    </citation>
    <scope>NUCLEOTIDE SEQUENCE [LARGE SCALE GENOMIC DNA]</scope>
    <source>
        <strain evidence="2 3">ASF492</strain>
    </source>
</reference>
<dbReference type="InterPro" id="IPR019734">
    <property type="entry name" value="TPR_rpt"/>
</dbReference>
<keyword evidence="1" id="KW-0802">TPR repeat</keyword>
<dbReference type="AlphaFoldDB" id="N2AH32"/>
<proteinExistence type="predicted"/>
<dbReference type="InterPro" id="IPR011990">
    <property type="entry name" value="TPR-like_helical_dom_sf"/>
</dbReference>
<sequence length="277" mass="32582">MSGLIFCSYKRASKPYYLESAKQNIYSIEELCYFLQDNIYLLDENIMTSAFCDWLETEVEAVELAEKLRRLMEDQKSFRVFCMQIIIDSGYFSKNEMQFLGMKLQKMDHQTNYENRKIKADQLMEKKRYLAAIEEYRSLLLHATDSPSDTRVSGDIWHNMGTAYAHMFCFERAVSCYEQAYELSHRVDSLKAASQAVCFLEDQERVDLFLQQRHISKEQFAAMKKNLGELQRMTEASAEYGKTLQLMRLAQTSPAQAKREIHLQVDAWKDEFLAYKR</sequence>
<dbReference type="Gene3D" id="1.25.40.10">
    <property type="entry name" value="Tetratricopeptide repeat domain"/>
    <property type="match status" value="1"/>
</dbReference>
<dbReference type="HOGENOM" id="CLU_085956_0_0_9"/>
<name>N2AH32_9FIRM</name>
<evidence type="ECO:0000256" key="1">
    <source>
        <dbReference type="PROSITE-ProRule" id="PRU00339"/>
    </source>
</evidence>
<protein>
    <recommendedName>
        <fullName evidence="4">Tetratricopeptide repeat protein</fullName>
    </recommendedName>
</protein>
<dbReference type="EMBL" id="AQFT01000072">
    <property type="protein sequence ID" value="EMZ27316.1"/>
    <property type="molecule type" value="Genomic_DNA"/>
</dbReference>
<dbReference type="Proteomes" id="UP000012589">
    <property type="component" value="Unassembled WGS sequence"/>
</dbReference>
<dbReference type="PATRIC" id="fig|1235802.3.peg.2580"/>
<evidence type="ECO:0000313" key="3">
    <source>
        <dbReference type="Proteomes" id="UP000012589"/>
    </source>
</evidence>
<dbReference type="STRING" id="1235802.C823_02440"/>
<dbReference type="SUPFAM" id="SSF48452">
    <property type="entry name" value="TPR-like"/>
    <property type="match status" value="1"/>
</dbReference>
<dbReference type="eggNOG" id="ENOG5031XPQ">
    <property type="taxonomic scope" value="Bacteria"/>
</dbReference>
<dbReference type="PROSITE" id="PS50005">
    <property type="entry name" value="TPR"/>
    <property type="match status" value="1"/>
</dbReference>
<accession>N2AH32</accession>
<organism evidence="2 3">
    <name type="scientific">Eubacterium plexicaudatum ASF492</name>
    <dbReference type="NCBI Taxonomy" id="1235802"/>
    <lineage>
        <taxon>Bacteria</taxon>
        <taxon>Bacillati</taxon>
        <taxon>Bacillota</taxon>
        <taxon>Clostridia</taxon>
        <taxon>Eubacteriales</taxon>
        <taxon>Eubacteriaceae</taxon>
        <taxon>Eubacterium</taxon>
    </lineage>
</organism>
<evidence type="ECO:0008006" key="4">
    <source>
        <dbReference type="Google" id="ProtNLM"/>
    </source>
</evidence>
<dbReference type="OrthoDB" id="1895216at2"/>